<gene>
    <name evidence="7" type="ORF">QJ522_12150</name>
</gene>
<feature type="transmembrane region" description="Helical" evidence="6">
    <location>
        <begin position="217"/>
        <end position="236"/>
    </location>
</feature>
<keyword evidence="8" id="KW-1185">Reference proteome</keyword>
<reference evidence="7" key="1">
    <citation type="submission" date="2023-05" db="EMBL/GenBank/DDBJ databases">
        <title>Anaerotaeda fermentans gen. nov., sp. nov., a novel anaerobic planctomycete of the new family within the order Sedimentisphaerales isolated from Taman Peninsula, Russia.</title>
        <authorList>
            <person name="Khomyakova M.A."/>
            <person name="Merkel A.Y."/>
            <person name="Slobodkin A.I."/>
        </authorList>
    </citation>
    <scope>NUCLEOTIDE SEQUENCE</scope>
    <source>
        <strain evidence="7">M17dextr</strain>
    </source>
</reference>
<evidence type="ECO:0000313" key="8">
    <source>
        <dbReference type="Proteomes" id="UP001431776"/>
    </source>
</evidence>
<dbReference type="PANTHER" id="PTHR32196:SF72">
    <property type="entry name" value="RIBOSE IMPORT PERMEASE PROTEIN RBSC"/>
    <property type="match status" value="1"/>
</dbReference>
<name>A0AAW6U130_9BACT</name>
<evidence type="ECO:0000256" key="2">
    <source>
        <dbReference type="ARBA" id="ARBA00022475"/>
    </source>
</evidence>
<evidence type="ECO:0000256" key="1">
    <source>
        <dbReference type="ARBA" id="ARBA00004651"/>
    </source>
</evidence>
<keyword evidence="5 6" id="KW-0472">Membrane</keyword>
<organism evidence="7 8">
    <name type="scientific">Anaerobaca lacustris</name>
    <dbReference type="NCBI Taxonomy" id="3044600"/>
    <lineage>
        <taxon>Bacteria</taxon>
        <taxon>Pseudomonadati</taxon>
        <taxon>Planctomycetota</taxon>
        <taxon>Phycisphaerae</taxon>
        <taxon>Sedimentisphaerales</taxon>
        <taxon>Anaerobacaceae</taxon>
        <taxon>Anaerobaca</taxon>
    </lineage>
</organism>
<dbReference type="EMBL" id="JASCXX010000013">
    <property type="protein sequence ID" value="MDI6449801.1"/>
    <property type="molecule type" value="Genomic_DNA"/>
</dbReference>
<dbReference type="Proteomes" id="UP001431776">
    <property type="component" value="Unassembled WGS sequence"/>
</dbReference>
<dbReference type="GO" id="GO:0005886">
    <property type="term" value="C:plasma membrane"/>
    <property type="evidence" value="ECO:0007669"/>
    <property type="project" value="UniProtKB-SubCell"/>
</dbReference>
<dbReference type="InterPro" id="IPR001851">
    <property type="entry name" value="ABC_transp_permease"/>
</dbReference>
<comment type="caution">
    <text evidence="7">The sequence shown here is derived from an EMBL/GenBank/DDBJ whole genome shotgun (WGS) entry which is preliminary data.</text>
</comment>
<evidence type="ECO:0000256" key="4">
    <source>
        <dbReference type="ARBA" id="ARBA00022989"/>
    </source>
</evidence>
<feature type="transmembrane region" description="Helical" evidence="6">
    <location>
        <begin position="165"/>
        <end position="186"/>
    </location>
</feature>
<dbReference type="GO" id="GO:0022857">
    <property type="term" value="F:transmembrane transporter activity"/>
    <property type="evidence" value="ECO:0007669"/>
    <property type="project" value="InterPro"/>
</dbReference>
<dbReference type="RefSeq" id="WP_349245209.1">
    <property type="nucleotide sequence ID" value="NZ_JASCXX010000013.1"/>
</dbReference>
<comment type="subcellular location">
    <subcellularLocation>
        <location evidence="1">Cell membrane</location>
        <topology evidence="1">Multi-pass membrane protein</topology>
    </subcellularLocation>
</comment>
<evidence type="ECO:0000256" key="3">
    <source>
        <dbReference type="ARBA" id="ARBA00022692"/>
    </source>
</evidence>
<dbReference type="AlphaFoldDB" id="A0AAW6U130"/>
<feature type="transmembrane region" description="Helical" evidence="6">
    <location>
        <begin position="274"/>
        <end position="293"/>
    </location>
</feature>
<keyword evidence="2" id="KW-1003">Cell membrane</keyword>
<dbReference type="PANTHER" id="PTHR32196">
    <property type="entry name" value="ABC TRANSPORTER PERMEASE PROTEIN YPHD-RELATED-RELATED"/>
    <property type="match status" value="1"/>
</dbReference>
<evidence type="ECO:0000256" key="6">
    <source>
        <dbReference type="SAM" id="Phobius"/>
    </source>
</evidence>
<feature type="transmembrane region" description="Helical" evidence="6">
    <location>
        <begin position="97"/>
        <end position="121"/>
    </location>
</feature>
<feature type="transmembrane region" description="Helical" evidence="6">
    <location>
        <begin position="58"/>
        <end position="91"/>
    </location>
</feature>
<dbReference type="CDD" id="cd06579">
    <property type="entry name" value="TM_PBP1_transp_AraH_like"/>
    <property type="match status" value="1"/>
</dbReference>
<feature type="transmembrane region" description="Helical" evidence="6">
    <location>
        <begin position="128"/>
        <end position="145"/>
    </location>
</feature>
<keyword evidence="4 6" id="KW-1133">Transmembrane helix</keyword>
<protein>
    <submittedName>
        <fullName evidence="7">ABC transporter permease</fullName>
    </submittedName>
</protein>
<accession>A0AAW6U130</accession>
<proteinExistence type="predicted"/>
<evidence type="ECO:0000313" key="7">
    <source>
        <dbReference type="EMBL" id="MDI6449801.1"/>
    </source>
</evidence>
<evidence type="ECO:0000256" key="5">
    <source>
        <dbReference type="ARBA" id="ARBA00023136"/>
    </source>
</evidence>
<feature type="transmembrane region" description="Helical" evidence="6">
    <location>
        <begin position="19"/>
        <end position="37"/>
    </location>
</feature>
<keyword evidence="3 6" id="KW-0812">Transmembrane</keyword>
<dbReference type="Pfam" id="PF02653">
    <property type="entry name" value="BPD_transp_2"/>
    <property type="match status" value="1"/>
</dbReference>
<sequence length="329" mass="34212">MGEGKAGRRSDVRRLATDYLGMVAALVLLVIVFGATAKNFFTITTFRTIANQIPDTTVVAVGMTFVLIIAGIDLSVGSVLALAGAVLGIALVNWGLPLLPAIGLCLLVGLVCGAANGLIVIRWRLPSFIVTLGMLEAARGAAYLVTGSRTIYIGQPVEVVTDTAILGLSLPFVLAICIVVTGQLVLSRTVFGRYLIAIGTNEEAVRLSGIDPRPYKLAVFVLCGLLAAVGAVIQSARMSSANPNTATGFELQAIAAVVIGGTSLMGGRGSVVRSFFGVLIIAVLGTGLAQVGAQESTKRLITGCVIVAAVILDQYRYRSRRSLKSAAKH</sequence>